<reference evidence="2 3" key="1">
    <citation type="journal article" date="2018" name="Nat. Biotechnol.">
        <title>A standardized bacterial taxonomy based on genome phylogeny substantially revises the tree of life.</title>
        <authorList>
            <person name="Parks D.H."/>
            <person name="Chuvochina M."/>
            <person name="Waite D.W."/>
            <person name="Rinke C."/>
            <person name="Skarshewski A."/>
            <person name="Chaumeil P.A."/>
            <person name="Hugenholtz P."/>
        </authorList>
    </citation>
    <scope>NUCLEOTIDE SEQUENCE [LARGE SCALE GENOMIC DNA]</scope>
    <source>
        <strain evidence="2">UBA9956</strain>
    </source>
</reference>
<organism evidence="2 3">
    <name type="scientific">candidate division WOR-3 bacterium</name>
    <dbReference type="NCBI Taxonomy" id="2052148"/>
    <lineage>
        <taxon>Bacteria</taxon>
        <taxon>Bacteria division WOR-3</taxon>
    </lineage>
</organism>
<dbReference type="Pfam" id="PF01364">
    <property type="entry name" value="Peptidase_C25"/>
    <property type="match status" value="1"/>
</dbReference>
<evidence type="ECO:0000259" key="1">
    <source>
        <dbReference type="Pfam" id="PF01364"/>
    </source>
</evidence>
<dbReference type="SUPFAM" id="SSF52129">
    <property type="entry name" value="Caspase-like"/>
    <property type="match status" value="1"/>
</dbReference>
<sequence length="212" mass="23927">MILADGSYDNNNHFSSVPNDIPVAFYYDVTGYGMICSDNYYSAISGNDPIEDISISRFPARNEIDINTAIEKASKYLDWRNTGIHDLRVILAYDTTAPGPGLPDYLESKYQSYKLASMLPEYMYPEFMANKHDLNGEFITQLGYGASFMTIMAHGAEQSIGSQLFIRLTDVYRMYNMERLPFVDVYSCVTANFDRPNSDSMSIGEAFVSSPY</sequence>
<dbReference type="InterPro" id="IPR029030">
    <property type="entry name" value="Caspase-like_dom_sf"/>
</dbReference>
<protein>
    <recommendedName>
        <fullName evidence="1">Gingipain domain-containing protein</fullName>
    </recommendedName>
</protein>
<dbReference type="AlphaFoldDB" id="A0A350H9E6"/>
<evidence type="ECO:0000313" key="2">
    <source>
        <dbReference type="EMBL" id="HAV92162.1"/>
    </source>
</evidence>
<name>A0A350H9E6_UNCW3</name>
<feature type="domain" description="Gingipain" evidence="1">
    <location>
        <begin position="5"/>
        <end position="211"/>
    </location>
</feature>
<dbReference type="Gene3D" id="3.40.50.1460">
    <property type="match status" value="1"/>
</dbReference>
<dbReference type="EMBL" id="DMZY01000093">
    <property type="protein sequence ID" value="HAV92162.1"/>
    <property type="molecule type" value="Genomic_DNA"/>
</dbReference>
<dbReference type="Proteomes" id="UP000264062">
    <property type="component" value="Unassembled WGS sequence"/>
</dbReference>
<feature type="non-terminal residue" evidence="2">
    <location>
        <position position="212"/>
    </location>
</feature>
<evidence type="ECO:0000313" key="3">
    <source>
        <dbReference type="Proteomes" id="UP000264062"/>
    </source>
</evidence>
<dbReference type="InterPro" id="IPR001769">
    <property type="entry name" value="Gingipain"/>
</dbReference>
<accession>A0A350H9E6</accession>
<comment type="caution">
    <text evidence="2">The sequence shown here is derived from an EMBL/GenBank/DDBJ whole genome shotgun (WGS) entry which is preliminary data.</text>
</comment>
<dbReference type="GO" id="GO:0008234">
    <property type="term" value="F:cysteine-type peptidase activity"/>
    <property type="evidence" value="ECO:0007669"/>
    <property type="project" value="InterPro"/>
</dbReference>
<dbReference type="GO" id="GO:0006508">
    <property type="term" value="P:proteolysis"/>
    <property type="evidence" value="ECO:0007669"/>
    <property type="project" value="InterPro"/>
</dbReference>
<proteinExistence type="predicted"/>
<gene>
    <name evidence="2" type="ORF">DCW38_03160</name>
</gene>